<proteinExistence type="predicted"/>
<dbReference type="STRING" id="1328313.DS2_09682"/>
<keyword evidence="4 5" id="KW-0949">S-adenosyl-L-methionine</keyword>
<comment type="caution">
    <text evidence="8">The sequence shown here is derived from an EMBL/GenBank/DDBJ whole genome shotgun (WGS) entry which is preliminary data.</text>
</comment>
<dbReference type="PROSITE" id="PS50123">
    <property type="entry name" value="CHER"/>
    <property type="match status" value="1"/>
</dbReference>
<evidence type="ECO:0000256" key="1">
    <source>
        <dbReference type="ARBA" id="ARBA00001541"/>
    </source>
</evidence>
<evidence type="ECO:0000313" key="8">
    <source>
        <dbReference type="EMBL" id="EWH10053.1"/>
    </source>
</evidence>
<dbReference type="InterPro" id="IPR029063">
    <property type="entry name" value="SAM-dependent_MTases_sf"/>
</dbReference>
<dbReference type="InterPro" id="IPR026024">
    <property type="entry name" value="Chemotaxis_MeTrfase_CheR"/>
</dbReference>
<dbReference type="Pfam" id="PF03705">
    <property type="entry name" value="CheR_N"/>
    <property type="match status" value="1"/>
</dbReference>
<dbReference type="SMART" id="SM00138">
    <property type="entry name" value="MeTrc"/>
    <property type="match status" value="1"/>
</dbReference>
<dbReference type="AlphaFoldDB" id="W7QQ72"/>
<accession>W7QQ72</accession>
<evidence type="ECO:0000259" key="7">
    <source>
        <dbReference type="PROSITE" id="PS50123"/>
    </source>
</evidence>
<dbReference type="InterPro" id="IPR036804">
    <property type="entry name" value="CheR_N_sf"/>
</dbReference>
<evidence type="ECO:0000256" key="5">
    <source>
        <dbReference type="PIRNR" id="PIRNR000410"/>
    </source>
</evidence>
<dbReference type="eggNOG" id="COG1352">
    <property type="taxonomic scope" value="Bacteria"/>
</dbReference>
<dbReference type="PIRSF" id="PIRSF000410">
    <property type="entry name" value="CheR"/>
    <property type="match status" value="1"/>
</dbReference>
<comment type="function">
    <text evidence="5">Methylation of the membrane-bound methyl-accepting chemotaxis proteins (MCP) to form gamma-glutamyl methyl ester residues in MCP.</text>
</comment>
<dbReference type="InterPro" id="IPR050903">
    <property type="entry name" value="Bact_Chemotaxis_MeTrfase"/>
</dbReference>
<keyword evidence="9" id="KW-1185">Reference proteome</keyword>
<dbReference type="SUPFAM" id="SSF47757">
    <property type="entry name" value="Chemotaxis receptor methyltransferase CheR, N-terminal domain"/>
    <property type="match status" value="1"/>
</dbReference>
<dbReference type="PRINTS" id="PR00996">
    <property type="entry name" value="CHERMTFRASE"/>
</dbReference>
<dbReference type="PATRIC" id="fig|1328313.3.peg.1981"/>
<feature type="binding site" evidence="6">
    <location>
        <position position="77"/>
    </location>
    <ligand>
        <name>S-adenosyl-L-methionine</name>
        <dbReference type="ChEBI" id="CHEBI:59789"/>
    </ligand>
</feature>
<dbReference type="Pfam" id="PF01739">
    <property type="entry name" value="CheR"/>
    <property type="match status" value="1"/>
</dbReference>
<feature type="binding site" evidence="6">
    <location>
        <position position="79"/>
    </location>
    <ligand>
        <name>S-adenosyl-L-methionine</name>
        <dbReference type="ChEBI" id="CHEBI:59789"/>
    </ligand>
</feature>
<dbReference type="GO" id="GO:0008983">
    <property type="term" value="F:protein-glutamate O-methyltransferase activity"/>
    <property type="evidence" value="ECO:0007669"/>
    <property type="project" value="UniProtKB-EC"/>
</dbReference>
<name>W7QQ72_9ALTE</name>
<dbReference type="InterPro" id="IPR000780">
    <property type="entry name" value="CheR_MeTrfase"/>
</dbReference>
<reference evidence="8 9" key="1">
    <citation type="journal article" date="2014" name="Genome Announc.">
        <title>Draft Genome Sequence of the Agar-Degrading Bacterium Catenovulum sp. Strain DS-2, Isolated from Intestines of Haliotis diversicolor.</title>
        <authorList>
            <person name="Shan D."/>
            <person name="Li X."/>
            <person name="Gu Z."/>
            <person name="Wei G."/>
            <person name="Gao Z."/>
            <person name="Shao Z."/>
        </authorList>
    </citation>
    <scope>NUCLEOTIDE SEQUENCE [LARGE SCALE GENOMIC DNA]</scope>
    <source>
        <strain evidence="8 9">DS-2</strain>
    </source>
</reference>
<organism evidence="8 9">
    <name type="scientific">Catenovulum agarivorans DS-2</name>
    <dbReference type="NCBI Taxonomy" id="1328313"/>
    <lineage>
        <taxon>Bacteria</taxon>
        <taxon>Pseudomonadati</taxon>
        <taxon>Pseudomonadota</taxon>
        <taxon>Gammaproteobacteria</taxon>
        <taxon>Alteromonadales</taxon>
        <taxon>Alteromonadaceae</taxon>
        <taxon>Catenovulum</taxon>
    </lineage>
</organism>
<evidence type="ECO:0000256" key="4">
    <source>
        <dbReference type="ARBA" id="ARBA00022691"/>
    </source>
</evidence>
<evidence type="ECO:0000313" key="9">
    <source>
        <dbReference type="Proteomes" id="UP000019276"/>
    </source>
</evidence>
<dbReference type="RefSeq" id="WP_235188576.1">
    <property type="nucleotide sequence ID" value="NZ_ARZY01000016.1"/>
</dbReference>
<keyword evidence="3 5" id="KW-0808">Transferase</keyword>
<feature type="binding site" evidence="6">
    <location>
        <position position="121"/>
    </location>
    <ligand>
        <name>S-adenosyl-L-methionine</name>
        <dbReference type="ChEBI" id="CHEBI:59789"/>
    </ligand>
</feature>
<dbReference type="InterPro" id="IPR022642">
    <property type="entry name" value="CheR_C"/>
</dbReference>
<dbReference type="InterPro" id="IPR022641">
    <property type="entry name" value="CheR_N"/>
</dbReference>
<feature type="binding site" evidence="6">
    <location>
        <position position="146"/>
    </location>
    <ligand>
        <name>S-adenosyl-L-methionine</name>
        <dbReference type="ChEBI" id="CHEBI:59789"/>
    </ligand>
</feature>
<keyword evidence="2 5" id="KW-0489">Methyltransferase</keyword>
<dbReference type="EC" id="2.1.1.80" evidence="5"/>
<gene>
    <name evidence="8" type="ORF">DS2_09682</name>
</gene>
<comment type="catalytic activity">
    <reaction evidence="1 5">
        <text>L-glutamyl-[protein] + S-adenosyl-L-methionine = [protein]-L-glutamate 5-O-methyl ester + S-adenosyl-L-homocysteine</text>
        <dbReference type="Rhea" id="RHEA:24452"/>
        <dbReference type="Rhea" id="RHEA-COMP:10208"/>
        <dbReference type="Rhea" id="RHEA-COMP:10311"/>
        <dbReference type="ChEBI" id="CHEBI:29973"/>
        <dbReference type="ChEBI" id="CHEBI:57856"/>
        <dbReference type="ChEBI" id="CHEBI:59789"/>
        <dbReference type="ChEBI" id="CHEBI:82795"/>
        <dbReference type="EC" id="2.1.1.80"/>
    </reaction>
</comment>
<dbReference type="SUPFAM" id="SSF53335">
    <property type="entry name" value="S-adenosyl-L-methionine-dependent methyltransferases"/>
    <property type="match status" value="1"/>
</dbReference>
<evidence type="ECO:0000256" key="3">
    <source>
        <dbReference type="ARBA" id="ARBA00022679"/>
    </source>
</evidence>
<dbReference type="GO" id="GO:0032259">
    <property type="term" value="P:methylation"/>
    <property type="evidence" value="ECO:0007669"/>
    <property type="project" value="UniProtKB-KW"/>
</dbReference>
<feature type="binding site" evidence="6">
    <location>
        <position position="83"/>
    </location>
    <ligand>
        <name>S-adenosyl-L-methionine</name>
        <dbReference type="ChEBI" id="CHEBI:59789"/>
    </ligand>
</feature>
<evidence type="ECO:0000256" key="6">
    <source>
        <dbReference type="PIRSR" id="PIRSR000410-1"/>
    </source>
</evidence>
<dbReference type="PANTHER" id="PTHR24422">
    <property type="entry name" value="CHEMOTAXIS PROTEIN METHYLTRANSFERASE"/>
    <property type="match status" value="1"/>
</dbReference>
<protein>
    <recommendedName>
        <fullName evidence="5">Chemotaxis protein methyltransferase</fullName>
        <ecNumber evidence="5">2.1.1.80</ecNumber>
    </recommendedName>
</protein>
<evidence type="ECO:0000256" key="2">
    <source>
        <dbReference type="ARBA" id="ARBA00022603"/>
    </source>
</evidence>
<dbReference type="Proteomes" id="UP000019276">
    <property type="component" value="Unassembled WGS sequence"/>
</dbReference>
<feature type="binding site" evidence="6">
    <location>
        <begin position="220"/>
        <end position="221"/>
    </location>
    <ligand>
        <name>S-adenosyl-L-methionine</name>
        <dbReference type="ChEBI" id="CHEBI:59789"/>
    </ligand>
</feature>
<dbReference type="Gene3D" id="3.40.50.150">
    <property type="entry name" value="Vaccinia Virus protein VP39"/>
    <property type="match status" value="1"/>
</dbReference>
<dbReference type="PANTHER" id="PTHR24422:SF19">
    <property type="entry name" value="CHEMOTAXIS PROTEIN METHYLTRANSFERASE"/>
    <property type="match status" value="1"/>
</dbReference>
<dbReference type="EMBL" id="ARZY01000016">
    <property type="protein sequence ID" value="EWH10053.1"/>
    <property type="molecule type" value="Genomic_DNA"/>
</dbReference>
<dbReference type="CDD" id="cd02440">
    <property type="entry name" value="AdoMet_MTases"/>
    <property type="match status" value="1"/>
</dbReference>
<feature type="binding site" evidence="6">
    <location>
        <begin position="202"/>
        <end position="203"/>
    </location>
    <ligand>
        <name>S-adenosyl-L-methionine</name>
        <dbReference type="ChEBI" id="CHEBI:59789"/>
    </ligand>
</feature>
<sequence length="275" mass="32404">MHQHEFDMTSADFDYIKQQLYLHAGIVLGEHKKEMVYSRLSRRIRQLKLANFKQYCDYLETHNKQELSAFVNALTTNLTSFFREHHHFEFLKKMAQTKWQYDKSMNRKIRIWSAGCSTGEEPYSIAMTLADSINLRHWDCKILATDLDSNVLNVAKKAQYERSKLESSQLPLGLKYFDSDTQSTNLTVKPSVRELVHIKRLNLLQSEWPMKGLFDVIFCRNVVIYFDLDTKNQLIRRYAQYLKPNGYLFMGHSETMSREISEFKGLGQTIYQKQG</sequence>
<dbReference type="Gene3D" id="1.10.155.10">
    <property type="entry name" value="Chemotaxis receptor methyltransferase CheR, N-terminal domain"/>
    <property type="match status" value="1"/>
</dbReference>
<feature type="domain" description="CheR-type methyltransferase" evidence="7">
    <location>
        <begin position="1"/>
        <end position="275"/>
    </location>
</feature>